<dbReference type="Proteomes" id="UP000594263">
    <property type="component" value="Unplaced"/>
</dbReference>
<evidence type="ECO:0000256" key="1">
    <source>
        <dbReference type="SAM" id="Phobius"/>
    </source>
</evidence>
<keyword evidence="1" id="KW-0812">Transmembrane</keyword>
<dbReference type="Gramene" id="Kaladp0007s0049.1.v1.1">
    <property type="protein sequence ID" value="Kaladp0007s0049.1.v1.1.CDS.1"/>
    <property type="gene ID" value="Kaladp0007s0049.v1.1"/>
</dbReference>
<evidence type="ECO:0000313" key="2">
    <source>
        <dbReference type="EnsemblPlants" id="Kaladp0007s0049.1.v1.1.CDS.1"/>
    </source>
</evidence>
<keyword evidence="3" id="KW-1185">Reference proteome</keyword>
<keyword evidence="1" id="KW-0472">Membrane</keyword>
<sequence>MLVFQIGLSNLMVFQFSYFMIRVASENEFSHALLSECLVWLVSFLYNLVYCFTVYMLRVPPKNSIFFQACLLSTLHVSVDSTTLYHQINF</sequence>
<name>A0A7N0RBC3_KALFE</name>
<proteinExistence type="predicted"/>
<organism evidence="2 3">
    <name type="scientific">Kalanchoe fedtschenkoi</name>
    <name type="common">Lavender scallops</name>
    <name type="synonym">South American air plant</name>
    <dbReference type="NCBI Taxonomy" id="63787"/>
    <lineage>
        <taxon>Eukaryota</taxon>
        <taxon>Viridiplantae</taxon>
        <taxon>Streptophyta</taxon>
        <taxon>Embryophyta</taxon>
        <taxon>Tracheophyta</taxon>
        <taxon>Spermatophyta</taxon>
        <taxon>Magnoliopsida</taxon>
        <taxon>eudicotyledons</taxon>
        <taxon>Gunneridae</taxon>
        <taxon>Pentapetalae</taxon>
        <taxon>Saxifragales</taxon>
        <taxon>Crassulaceae</taxon>
        <taxon>Kalanchoe</taxon>
    </lineage>
</organism>
<protein>
    <submittedName>
        <fullName evidence="2">Uncharacterized protein</fullName>
    </submittedName>
</protein>
<reference evidence="2" key="1">
    <citation type="submission" date="2021-01" db="UniProtKB">
        <authorList>
            <consortium name="EnsemblPlants"/>
        </authorList>
    </citation>
    <scope>IDENTIFICATION</scope>
</reference>
<dbReference type="AlphaFoldDB" id="A0A7N0RBC3"/>
<feature type="transmembrane region" description="Helical" evidence="1">
    <location>
        <begin position="37"/>
        <end position="57"/>
    </location>
</feature>
<evidence type="ECO:0000313" key="3">
    <source>
        <dbReference type="Proteomes" id="UP000594263"/>
    </source>
</evidence>
<accession>A0A7N0RBC3</accession>
<feature type="transmembrane region" description="Helical" evidence="1">
    <location>
        <begin position="6"/>
        <end position="25"/>
    </location>
</feature>
<dbReference type="EnsemblPlants" id="Kaladp0007s0049.1.v1.1">
    <property type="protein sequence ID" value="Kaladp0007s0049.1.v1.1.CDS.1"/>
    <property type="gene ID" value="Kaladp0007s0049.v1.1"/>
</dbReference>
<keyword evidence="1" id="KW-1133">Transmembrane helix</keyword>